<accession>A0ABM1QC77</accession>
<evidence type="ECO:0000256" key="1">
    <source>
        <dbReference type="ARBA" id="ARBA00009995"/>
    </source>
</evidence>
<sequence>MLFISIDFNLYSLQSILEVQNQSVVVIKIELVFIPSPGVGHIRSTTALAKLLVDNDDRLSVTLIVIPSQFSDHASSSVYTKSEDRLRYCLIPAVDQDPNQTYISYIESKKPYVRAAVSELATDVSTRSDSRLAGIVVDMFCTSMLDVADELNLPTYIVYTSNASYLGVQFHVQSLYEEKKLDVSELRDSNVKFDVPTLTRQFPANCLPSVMLTKKWFPYVLGRATSFRKTKGILVNLVAELEPQALKFFSGGNGNTNIPPVYTVGPIMDFKTNGEDEKRMEILRWLREQPTKSVVFLCFGSMGGFTDEQTREIAVALERSGHRFLWSLRRASPVVEDMIGSPPGEVTNLEEVLPKGFLDRTVDTGKIISWAPQVAVLESPAIGAFVTHCGWNSILESLWFGVPMAAWPIFGEQQFNAYQMVVKLGLAAEVKKDYRRDFLVGEPEIVTAEEIERGIKCAMEQDSKMRKIVTEMKDKLHVALLDGGSSKKFVQDVVDNVPQECGPIKIKRSNN</sequence>
<name>A0ABM1QC77_CAMSA</name>
<dbReference type="CDD" id="cd03784">
    <property type="entry name" value="GT1_Gtf-like"/>
    <property type="match status" value="1"/>
</dbReference>
<reference evidence="6" key="1">
    <citation type="journal article" date="2014" name="Nat. Commun.">
        <title>The emerging biofuel crop Camelina sativa retains a highly undifferentiated hexaploid genome structure.</title>
        <authorList>
            <person name="Kagale S."/>
            <person name="Koh C."/>
            <person name="Nixon J."/>
            <person name="Bollina V."/>
            <person name="Clarke W.E."/>
            <person name="Tuteja R."/>
            <person name="Spillane C."/>
            <person name="Robinson S.J."/>
            <person name="Links M.G."/>
            <person name="Clarke C."/>
            <person name="Higgins E.E."/>
            <person name="Huebert T."/>
            <person name="Sharpe A.G."/>
            <person name="Parkin I.A."/>
        </authorList>
    </citation>
    <scope>NUCLEOTIDE SEQUENCE [LARGE SCALE GENOMIC DNA]</scope>
    <source>
        <strain evidence="6">cv. DH55</strain>
    </source>
</reference>
<dbReference type="PANTHER" id="PTHR48048">
    <property type="entry name" value="GLYCOSYLTRANSFERASE"/>
    <property type="match status" value="1"/>
</dbReference>
<evidence type="ECO:0000256" key="5">
    <source>
        <dbReference type="RuleBase" id="RU362057"/>
    </source>
</evidence>
<proteinExistence type="inferred from homology"/>
<evidence type="ECO:0000313" key="7">
    <source>
        <dbReference type="RefSeq" id="XP_019084365.1"/>
    </source>
</evidence>
<dbReference type="SUPFAM" id="SSF53756">
    <property type="entry name" value="UDP-Glycosyltransferase/glycogen phosphorylase"/>
    <property type="match status" value="1"/>
</dbReference>
<organism evidence="6 7">
    <name type="scientific">Camelina sativa</name>
    <name type="common">False flax</name>
    <name type="synonym">Myagrum sativum</name>
    <dbReference type="NCBI Taxonomy" id="90675"/>
    <lineage>
        <taxon>Eukaryota</taxon>
        <taxon>Viridiplantae</taxon>
        <taxon>Streptophyta</taxon>
        <taxon>Embryophyta</taxon>
        <taxon>Tracheophyta</taxon>
        <taxon>Spermatophyta</taxon>
        <taxon>Magnoliopsida</taxon>
        <taxon>eudicotyledons</taxon>
        <taxon>Gunneridae</taxon>
        <taxon>Pentapetalae</taxon>
        <taxon>rosids</taxon>
        <taxon>malvids</taxon>
        <taxon>Brassicales</taxon>
        <taxon>Brassicaceae</taxon>
        <taxon>Camelineae</taxon>
        <taxon>Camelina</taxon>
    </lineage>
</organism>
<dbReference type="InterPro" id="IPR002213">
    <property type="entry name" value="UDP_glucos_trans"/>
</dbReference>
<dbReference type="Proteomes" id="UP000694864">
    <property type="component" value="Chromosome 1"/>
</dbReference>
<evidence type="ECO:0000256" key="2">
    <source>
        <dbReference type="ARBA" id="ARBA00022676"/>
    </source>
</evidence>
<evidence type="ECO:0000313" key="6">
    <source>
        <dbReference type="Proteomes" id="UP000694864"/>
    </source>
</evidence>
<comment type="similarity">
    <text evidence="1 4">Belongs to the UDP-glycosyltransferase family.</text>
</comment>
<protein>
    <recommendedName>
        <fullName evidence="5">Glycosyltransferase</fullName>
        <ecNumber evidence="5">2.4.1.-</ecNumber>
    </recommendedName>
</protein>
<dbReference type="EC" id="2.4.1.-" evidence="5"/>
<dbReference type="PANTHER" id="PTHR48048:SF45">
    <property type="entry name" value="GLYCOSYLTRANSFERASE"/>
    <property type="match status" value="1"/>
</dbReference>
<reference evidence="7" key="2">
    <citation type="submission" date="2025-08" db="UniProtKB">
        <authorList>
            <consortium name="RefSeq"/>
        </authorList>
    </citation>
    <scope>IDENTIFICATION</scope>
    <source>
        <tissue evidence="7">Leaf</tissue>
    </source>
</reference>
<dbReference type="GeneID" id="104698893"/>
<dbReference type="Gene3D" id="3.40.50.2000">
    <property type="entry name" value="Glycogen Phosphorylase B"/>
    <property type="match status" value="2"/>
</dbReference>
<dbReference type="RefSeq" id="XP_019084365.1">
    <property type="nucleotide sequence ID" value="XM_019228820.1"/>
</dbReference>
<gene>
    <name evidence="7" type="primary">LOC104698893</name>
</gene>
<evidence type="ECO:0000256" key="3">
    <source>
        <dbReference type="ARBA" id="ARBA00022679"/>
    </source>
</evidence>
<keyword evidence="3 4" id="KW-0808">Transferase</keyword>
<keyword evidence="2 4" id="KW-0328">Glycosyltransferase</keyword>
<dbReference type="Pfam" id="PF00201">
    <property type="entry name" value="UDPGT"/>
    <property type="match status" value="1"/>
</dbReference>
<dbReference type="InterPro" id="IPR035595">
    <property type="entry name" value="UDP_glycos_trans_CS"/>
</dbReference>
<keyword evidence="6" id="KW-1185">Reference proteome</keyword>
<dbReference type="PROSITE" id="PS00375">
    <property type="entry name" value="UDPGT"/>
    <property type="match status" value="1"/>
</dbReference>
<dbReference type="InterPro" id="IPR050481">
    <property type="entry name" value="UDP-glycosyltransf_plant"/>
</dbReference>
<evidence type="ECO:0000256" key="4">
    <source>
        <dbReference type="RuleBase" id="RU003718"/>
    </source>
</evidence>